<dbReference type="InterPro" id="IPR012338">
    <property type="entry name" value="Beta-lactam/transpept-like"/>
</dbReference>
<feature type="region of interest" description="Disordered" evidence="3">
    <location>
        <begin position="106"/>
        <end position="178"/>
    </location>
</feature>
<protein>
    <submittedName>
        <fullName evidence="5">D-alanyl-D-alanine carboxypeptidase</fullName>
    </submittedName>
</protein>
<evidence type="ECO:0000256" key="2">
    <source>
        <dbReference type="ARBA" id="ARBA00022801"/>
    </source>
</evidence>
<keyword evidence="6" id="KW-1185">Reference proteome</keyword>
<dbReference type="SUPFAM" id="SSF56601">
    <property type="entry name" value="beta-lactamase/transpeptidase-like"/>
    <property type="match status" value="1"/>
</dbReference>
<keyword evidence="4" id="KW-1133">Transmembrane helix</keyword>
<dbReference type="Proteomes" id="UP001054854">
    <property type="component" value="Unassembled WGS sequence"/>
</dbReference>
<dbReference type="PANTHER" id="PTHR30023:SF0">
    <property type="entry name" value="PENICILLIN-SENSITIVE CARBOXYPEPTIDASE A"/>
    <property type="match status" value="1"/>
</dbReference>
<evidence type="ECO:0000256" key="4">
    <source>
        <dbReference type="SAM" id="Phobius"/>
    </source>
</evidence>
<keyword evidence="4" id="KW-0812">Transmembrane</keyword>
<dbReference type="PRINTS" id="PR00922">
    <property type="entry name" value="DADACBPTASE3"/>
</dbReference>
<dbReference type="PANTHER" id="PTHR30023">
    <property type="entry name" value="D-ALANYL-D-ALANINE CARBOXYPEPTIDASE"/>
    <property type="match status" value="1"/>
</dbReference>
<sequence>MPEARSRQVREWLSHRLSRGLRGLDRVRGRGLRGLGHVRGRGLRGLDRARGRGLRELDRARDRIRRQWRRTPAEQRRTWRLVAVSATTGLVVAVVSVLVAGPWDAGRRTTERARAAEETATDGRNGGPPKPAPSAAPVLAPLGAQRASRSPDGGEDAVPPPTGAGLADTLEPLLDDPALGDERSVSVVDAATGQQVFGAKAGTPTVPASTIKLATGAAALAALGPDHRIRTRVVAGAGGHDIVLVGGGDPTLTARAVKGHDHPAALRRLADATARALKKRGAGPYRLGYDTSLYSGPKLHPIGPNENISPVVPLMADEGRQDDSDHGPAPRAGDPAADAAGAFASMLRDRGVEVKGEPRSRKAAKGARTLASVRSQPLSSLVERMLTTSDNDIAEALSRQTALAAGEPASFEGGAKAVTDRLRKLGLPLGGARIADGSGLDRADHVSAALLAQVLVRAAGHDHPELRSLLTGLPVAGFTGTLRTRYAEGGVGRGVVRAKTGTLTGVNSLAGSVVDADGRLLVFAYLTNGTTDALGAQRALDRMASALANCGCR</sequence>
<keyword evidence="2" id="KW-0378">Hydrolase</keyword>
<evidence type="ECO:0000313" key="5">
    <source>
        <dbReference type="EMBL" id="GHJ27244.1"/>
    </source>
</evidence>
<dbReference type="InterPro" id="IPR000667">
    <property type="entry name" value="Peptidase_S13"/>
</dbReference>
<dbReference type="Pfam" id="PF02113">
    <property type="entry name" value="Peptidase_S13"/>
    <property type="match status" value="2"/>
</dbReference>
<feature type="compositionally biased region" description="Low complexity" evidence="3">
    <location>
        <begin position="135"/>
        <end position="144"/>
    </location>
</feature>
<keyword evidence="4" id="KW-0472">Membrane</keyword>
<feature type="region of interest" description="Disordered" evidence="3">
    <location>
        <begin position="351"/>
        <end position="374"/>
    </location>
</feature>
<dbReference type="RefSeq" id="WP_236256479.1">
    <property type="nucleotide sequence ID" value="NZ_BNEK01000003.1"/>
</dbReference>
<dbReference type="Gene3D" id="3.40.710.10">
    <property type="entry name" value="DD-peptidase/beta-lactamase superfamily"/>
    <property type="match status" value="2"/>
</dbReference>
<name>A0ABQ3TV83_STRHY</name>
<keyword evidence="5" id="KW-0645">Protease</keyword>
<gene>
    <name evidence="5" type="ORF">TPA0910_16770</name>
</gene>
<feature type="transmembrane region" description="Helical" evidence="4">
    <location>
        <begin position="79"/>
        <end position="103"/>
    </location>
</feature>
<feature type="compositionally biased region" description="Basic and acidic residues" evidence="3">
    <location>
        <begin position="317"/>
        <end position="328"/>
    </location>
</feature>
<reference evidence="5" key="1">
    <citation type="submission" date="2024-05" db="EMBL/GenBank/DDBJ databases">
        <title>Whole genome shotgun sequence of Streptomyces hygroscopicus NBRC 113678.</title>
        <authorList>
            <person name="Komaki H."/>
            <person name="Tamura T."/>
        </authorList>
    </citation>
    <scope>NUCLEOTIDE SEQUENCE</scope>
    <source>
        <strain evidence="5">N11-34</strain>
    </source>
</reference>
<feature type="compositionally biased region" description="Basic and acidic residues" evidence="3">
    <location>
        <begin position="106"/>
        <end position="117"/>
    </location>
</feature>
<comment type="similarity">
    <text evidence="1">Belongs to the peptidase S13 family.</text>
</comment>
<comment type="caution">
    <text evidence="5">The sequence shown here is derived from an EMBL/GenBank/DDBJ whole genome shotgun (WGS) entry which is preliminary data.</text>
</comment>
<keyword evidence="5" id="KW-0121">Carboxypeptidase</keyword>
<feature type="region of interest" description="Disordered" evidence="3">
    <location>
        <begin position="317"/>
        <end position="337"/>
    </location>
</feature>
<organism evidence="5 6">
    <name type="scientific">Streptomyces hygroscopicus</name>
    <dbReference type="NCBI Taxonomy" id="1912"/>
    <lineage>
        <taxon>Bacteria</taxon>
        <taxon>Bacillati</taxon>
        <taxon>Actinomycetota</taxon>
        <taxon>Actinomycetes</taxon>
        <taxon>Kitasatosporales</taxon>
        <taxon>Streptomycetaceae</taxon>
        <taxon>Streptomyces</taxon>
        <taxon>Streptomyces violaceusniger group</taxon>
    </lineage>
</organism>
<dbReference type="NCBIfam" id="TIGR00666">
    <property type="entry name" value="PBP4"/>
    <property type="match status" value="1"/>
</dbReference>
<feature type="compositionally biased region" description="Basic and acidic residues" evidence="3">
    <location>
        <begin position="351"/>
        <end position="360"/>
    </location>
</feature>
<evidence type="ECO:0000256" key="3">
    <source>
        <dbReference type="SAM" id="MobiDB-lite"/>
    </source>
</evidence>
<dbReference type="EMBL" id="BNEK01000003">
    <property type="protein sequence ID" value="GHJ27244.1"/>
    <property type="molecule type" value="Genomic_DNA"/>
</dbReference>
<evidence type="ECO:0000313" key="6">
    <source>
        <dbReference type="Proteomes" id="UP001054854"/>
    </source>
</evidence>
<proteinExistence type="inferred from homology"/>
<evidence type="ECO:0000256" key="1">
    <source>
        <dbReference type="ARBA" id="ARBA00006096"/>
    </source>
</evidence>
<accession>A0ABQ3TV83</accession>
<dbReference type="GO" id="GO:0004180">
    <property type="term" value="F:carboxypeptidase activity"/>
    <property type="evidence" value="ECO:0007669"/>
    <property type="project" value="UniProtKB-KW"/>
</dbReference>